<proteinExistence type="predicted"/>
<accession>A0A1I7MP96</accession>
<evidence type="ECO:0000259" key="3">
    <source>
        <dbReference type="Pfam" id="PF00534"/>
    </source>
</evidence>
<organism evidence="4 5">
    <name type="scientific">Micrococcus terreus</name>
    <dbReference type="NCBI Taxonomy" id="574650"/>
    <lineage>
        <taxon>Bacteria</taxon>
        <taxon>Bacillati</taxon>
        <taxon>Actinomycetota</taxon>
        <taxon>Actinomycetes</taxon>
        <taxon>Micrococcales</taxon>
        <taxon>Micrococcaceae</taxon>
        <taxon>Micrococcus</taxon>
    </lineage>
</organism>
<keyword evidence="2 4" id="KW-0808">Transferase</keyword>
<dbReference type="STRING" id="574650.SAMN04487966_10868"/>
<dbReference type="Pfam" id="PF00534">
    <property type="entry name" value="Glycos_transf_1"/>
    <property type="match status" value="1"/>
</dbReference>
<feature type="domain" description="Glycosyl transferase family 1" evidence="3">
    <location>
        <begin position="205"/>
        <end position="339"/>
    </location>
</feature>
<dbReference type="OrthoDB" id="9801573at2"/>
<dbReference type="Proteomes" id="UP000198881">
    <property type="component" value="Unassembled WGS sequence"/>
</dbReference>
<dbReference type="PANTHER" id="PTHR45947:SF3">
    <property type="entry name" value="SULFOQUINOVOSYL TRANSFERASE SQD2"/>
    <property type="match status" value="1"/>
</dbReference>
<gene>
    <name evidence="4" type="ORF">SAMN04487966_10868</name>
</gene>
<dbReference type="GO" id="GO:0016757">
    <property type="term" value="F:glycosyltransferase activity"/>
    <property type="evidence" value="ECO:0007669"/>
    <property type="project" value="InterPro"/>
</dbReference>
<evidence type="ECO:0000313" key="4">
    <source>
        <dbReference type="EMBL" id="SFV23742.1"/>
    </source>
</evidence>
<dbReference type="InterPro" id="IPR050194">
    <property type="entry name" value="Glycosyltransferase_grp1"/>
</dbReference>
<dbReference type="SUPFAM" id="SSF53756">
    <property type="entry name" value="UDP-Glycosyltransferase/glycogen phosphorylase"/>
    <property type="match status" value="1"/>
</dbReference>
<name>A0A1I7MP96_9MICC</name>
<dbReference type="AlphaFoldDB" id="A0A1I7MP96"/>
<dbReference type="InterPro" id="IPR001296">
    <property type="entry name" value="Glyco_trans_1"/>
</dbReference>
<dbReference type="Gene3D" id="3.40.50.2000">
    <property type="entry name" value="Glycogen Phosphorylase B"/>
    <property type="match status" value="2"/>
</dbReference>
<evidence type="ECO:0000313" key="5">
    <source>
        <dbReference type="Proteomes" id="UP000198881"/>
    </source>
</evidence>
<reference evidence="4 5" key="1">
    <citation type="submission" date="2016-10" db="EMBL/GenBank/DDBJ databases">
        <authorList>
            <person name="de Groot N.N."/>
        </authorList>
    </citation>
    <scope>NUCLEOTIDE SEQUENCE [LARGE SCALE GENOMIC DNA]</scope>
    <source>
        <strain evidence="4 5">CGMCC 1.7054</strain>
    </source>
</reference>
<evidence type="ECO:0000256" key="2">
    <source>
        <dbReference type="ARBA" id="ARBA00022679"/>
    </source>
</evidence>
<evidence type="ECO:0000256" key="1">
    <source>
        <dbReference type="ARBA" id="ARBA00021292"/>
    </source>
</evidence>
<dbReference type="PANTHER" id="PTHR45947">
    <property type="entry name" value="SULFOQUINOVOSYL TRANSFERASE SQD2"/>
    <property type="match status" value="1"/>
</dbReference>
<dbReference type="EMBL" id="FPCG01000008">
    <property type="protein sequence ID" value="SFV23742.1"/>
    <property type="molecule type" value="Genomic_DNA"/>
</dbReference>
<keyword evidence="5" id="KW-1185">Reference proteome</keyword>
<dbReference type="RefSeq" id="WP_091698029.1">
    <property type="nucleotide sequence ID" value="NZ_FPCG01000008.1"/>
</dbReference>
<protein>
    <recommendedName>
        <fullName evidence="1">D-inositol 3-phosphate glycosyltransferase</fullName>
    </recommendedName>
</protein>
<sequence length="370" mass="41333">MTEPEIVIAHDYLTQRGGAERVVLALHRMYPDAPIYTTLHDPDGTFPEFRDATVITTPLNRIAAFRKDHRKALPLLPVASSLLQVPGKIAVVSSSGWAHGFRFSGRTLVYCHTPARWVYLTEQYLGGPWWRSPKGIIVTAMKPFLRRWDHRAAQRRERYLGNSTVVGERIRSVYGMDEVDVVFPPHSVDTSGEREPIRGLDHLADSQGYLLVVSRLMPYKNVDQVIRAAEQTGHRLLVVGRGPEQQRLEAMAGPNVHFARDLSEAQLRWAYANATALVAASFEDFGITPLEASSWGLPTIALRAGGYLDSIQEGVNGVFIDAHDAGSVADGIQRAMARSWDSEAIRAHADQFAEHRFAEQIHREVEQLRG</sequence>